<dbReference type="EMBL" id="CP019640">
    <property type="protein sequence ID" value="AQQ54691.1"/>
    <property type="molecule type" value="Genomic_DNA"/>
</dbReference>
<name>A0A1Q2L2N0_9BACL</name>
<dbReference type="OrthoDB" id="9803578at2"/>
<proteinExistence type="predicted"/>
<dbReference type="KEGG" id="pmar:B0X71_17335"/>
<sequence>MVQRLSFLLLSGLVSFLVLSGVGAWHFIQAADGGTVLHRTFQSEVLGRGYNYNIYIPEEYDESEKHYPVLYLLHGSFGNEHNWVERGNVKKTADRLIESGEIPPSIIVMPGSRDWWIDGYNERAGTAFVDELIPHIDGMWRTIPERDSRLIAGLSAGGYGTVNFILDRPDLFAAAAALSPAVYAPRPPATSTALRHPTFMGENGQFDPEKWDALSYVRLLDDYVAERMRVPLYILTGDRDRHGVEPHAKALYQTLHELQPALVEYHVVEGDHEWRVWRAALPHAMEYMYQFLGSSQETQLSSNGQWCACSLLEQVFFLMKTTMI</sequence>
<dbReference type="GO" id="GO:0016747">
    <property type="term" value="F:acyltransferase activity, transferring groups other than amino-acyl groups"/>
    <property type="evidence" value="ECO:0007669"/>
    <property type="project" value="TreeGrafter"/>
</dbReference>
<dbReference type="RefSeq" id="WP_077590591.1">
    <property type="nucleotide sequence ID" value="NZ_CP019640.1"/>
</dbReference>
<dbReference type="Gene3D" id="3.40.50.1820">
    <property type="entry name" value="alpha/beta hydrolase"/>
    <property type="match status" value="1"/>
</dbReference>
<dbReference type="InterPro" id="IPR050583">
    <property type="entry name" value="Mycobacterial_A85_antigen"/>
</dbReference>
<dbReference type="Proteomes" id="UP000188184">
    <property type="component" value="Chromosome"/>
</dbReference>
<gene>
    <name evidence="1" type="ORF">B0X71_17335</name>
</gene>
<protein>
    <submittedName>
        <fullName evidence="1">Esterase</fullName>
    </submittedName>
</protein>
<accession>A0A1Q2L2N0</accession>
<dbReference type="PANTHER" id="PTHR48098">
    <property type="entry name" value="ENTEROCHELIN ESTERASE-RELATED"/>
    <property type="match status" value="1"/>
</dbReference>
<dbReference type="AlphaFoldDB" id="A0A1Q2L2N0"/>
<dbReference type="Pfam" id="PF00756">
    <property type="entry name" value="Esterase"/>
    <property type="match status" value="1"/>
</dbReference>
<dbReference type="SUPFAM" id="SSF53474">
    <property type="entry name" value="alpha/beta-Hydrolases"/>
    <property type="match status" value="1"/>
</dbReference>
<reference evidence="1 2" key="1">
    <citation type="submission" date="2017-02" db="EMBL/GenBank/DDBJ databases">
        <title>The complete genomic sequence of a novel cold adapted crude oil-degrading bacterium Planococcus qaidamina Y42.</title>
        <authorList>
            <person name="Yang R."/>
        </authorList>
    </citation>
    <scope>NUCLEOTIDE SEQUENCE [LARGE SCALE GENOMIC DNA]</scope>
    <source>
        <strain evidence="1 2">Y42</strain>
    </source>
</reference>
<evidence type="ECO:0000313" key="1">
    <source>
        <dbReference type="EMBL" id="AQQ54691.1"/>
    </source>
</evidence>
<dbReference type="InterPro" id="IPR029058">
    <property type="entry name" value="AB_hydrolase_fold"/>
</dbReference>
<dbReference type="InterPro" id="IPR000801">
    <property type="entry name" value="Esterase-like"/>
</dbReference>
<organism evidence="1 2">
    <name type="scientific">Planococcus lenghuensis</name>
    <dbReference type="NCBI Taxonomy" id="2213202"/>
    <lineage>
        <taxon>Bacteria</taxon>
        <taxon>Bacillati</taxon>
        <taxon>Bacillota</taxon>
        <taxon>Bacilli</taxon>
        <taxon>Bacillales</taxon>
        <taxon>Caryophanaceae</taxon>
        <taxon>Planococcus</taxon>
    </lineage>
</organism>
<keyword evidence="2" id="KW-1185">Reference proteome</keyword>
<dbReference type="PANTHER" id="PTHR48098:SF1">
    <property type="entry name" value="DIACYLGLYCEROL ACYLTRANSFERASE_MYCOLYLTRANSFERASE AG85A"/>
    <property type="match status" value="1"/>
</dbReference>
<evidence type="ECO:0000313" key="2">
    <source>
        <dbReference type="Proteomes" id="UP000188184"/>
    </source>
</evidence>